<organism evidence="3 4">
    <name type="scientific">Sphingobacterium cellulitidis</name>
    <dbReference type="NCBI Taxonomy" id="1768011"/>
    <lineage>
        <taxon>Bacteria</taxon>
        <taxon>Pseudomonadati</taxon>
        <taxon>Bacteroidota</taxon>
        <taxon>Sphingobacteriia</taxon>
        <taxon>Sphingobacteriales</taxon>
        <taxon>Sphingobacteriaceae</taxon>
        <taxon>Sphingobacterium</taxon>
    </lineage>
</organism>
<evidence type="ECO:0008006" key="5">
    <source>
        <dbReference type="Google" id="ProtNLM"/>
    </source>
</evidence>
<gene>
    <name evidence="3" type="ORF">GCM10011516_18060</name>
</gene>
<sequence>MEEKNKKDIVEQIIEKMKTMEELPYKEGAWENFQSRFDTAPTNRNKTFYWAACAAAVLLLGVVTVKNWPEANQGMVENQVVAYHQESENSGSSDNSSVTQPEGTADLPEQANNNLNSQPNPTAFESFAAGNSIQRNEQQDVVSYSSFGDLKVLSNHSNQNLYPSSVQVPNRLTAYNFNIDQPSIRLDEEDYSVLRQTNMNTELAYQNEGAKKGVEPVLKNRNFNLREKFDLGLFVSPNSTNDRFNFGGGVLLAYNISKNISVRTGLAYNKYDVSEMKDPVANAETAVVANKDAIHKITGNGLTQNYMSSNAIILPNVNAISGNVQALEIPLDVRVKSKSGYYASSGITYAAVFNQNRYAHFVENANSELFGNGLPENEADVKTAVKQVSRAIKTEDENVSSKGFGGFVNFSIGKEMKMNKNINLSVEPFVKLPVGSFKRADMNYTNGGIRIITNF</sequence>
<keyword evidence="4" id="KW-1185">Reference proteome</keyword>
<feature type="region of interest" description="Disordered" evidence="1">
    <location>
        <begin position="85"/>
        <end position="125"/>
    </location>
</feature>
<dbReference type="RefSeq" id="WP_182498566.1">
    <property type="nucleotide sequence ID" value="NZ_BMKM01000003.1"/>
</dbReference>
<evidence type="ECO:0000256" key="1">
    <source>
        <dbReference type="SAM" id="MobiDB-lite"/>
    </source>
</evidence>
<dbReference type="Proteomes" id="UP000614460">
    <property type="component" value="Unassembled WGS sequence"/>
</dbReference>
<reference evidence="3" key="1">
    <citation type="journal article" date="2014" name="Int. J. Syst. Evol. Microbiol.">
        <title>Complete genome sequence of Corynebacterium casei LMG S-19264T (=DSM 44701T), isolated from a smear-ripened cheese.</title>
        <authorList>
            <consortium name="US DOE Joint Genome Institute (JGI-PGF)"/>
            <person name="Walter F."/>
            <person name="Albersmeier A."/>
            <person name="Kalinowski J."/>
            <person name="Ruckert C."/>
        </authorList>
    </citation>
    <scope>NUCLEOTIDE SEQUENCE</scope>
    <source>
        <strain evidence="3">CGMCC 1.15966</strain>
    </source>
</reference>
<evidence type="ECO:0000313" key="3">
    <source>
        <dbReference type="EMBL" id="GGE20795.1"/>
    </source>
</evidence>
<keyword evidence="2" id="KW-0812">Transmembrane</keyword>
<feature type="compositionally biased region" description="Polar residues" evidence="1">
    <location>
        <begin position="110"/>
        <end position="125"/>
    </location>
</feature>
<comment type="caution">
    <text evidence="3">The sequence shown here is derived from an EMBL/GenBank/DDBJ whole genome shotgun (WGS) entry which is preliminary data.</text>
</comment>
<evidence type="ECO:0000256" key="2">
    <source>
        <dbReference type="SAM" id="Phobius"/>
    </source>
</evidence>
<protein>
    <recommendedName>
        <fullName evidence="5">Outer membrane protein beta-barrel domain-containing protein</fullName>
    </recommendedName>
</protein>
<name>A0A8H9KUB6_9SPHI</name>
<feature type="transmembrane region" description="Helical" evidence="2">
    <location>
        <begin position="47"/>
        <end position="65"/>
    </location>
</feature>
<evidence type="ECO:0000313" key="4">
    <source>
        <dbReference type="Proteomes" id="UP000614460"/>
    </source>
</evidence>
<feature type="compositionally biased region" description="Low complexity" evidence="1">
    <location>
        <begin position="88"/>
        <end position="97"/>
    </location>
</feature>
<proteinExistence type="predicted"/>
<accession>A0A8H9KUB6</accession>
<dbReference type="EMBL" id="BMKM01000003">
    <property type="protein sequence ID" value="GGE20795.1"/>
    <property type="molecule type" value="Genomic_DNA"/>
</dbReference>
<keyword evidence="2" id="KW-1133">Transmembrane helix</keyword>
<dbReference type="AlphaFoldDB" id="A0A8H9KUB6"/>
<reference evidence="3" key="2">
    <citation type="submission" date="2020-09" db="EMBL/GenBank/DDBJ databases">
        <authorList>
            <person name="Sun Q."/>
            <person name="Zhou Y."/>
        </authorList>
    </citation>
    <scope>NUCLEOTIDE SEQUENCE</scope>
    <source>
        <strain evidence="3">CGMCC 1.15966</strain>
    </source>
</reference>
<keyword evidence="2" id="KW-0472">Membrane</keyword>